<dbReference type="Proteomes" id="UP000256779">
    <property type="component" value="Unassembled WGS sequence"/>
</dbReference>
<organism evidence="1 2">
    <name type="scientific">Marinoscillum furvescens DSM 4134</name>
    <dbReference type="NCBI Taxonomy" id="1122208"/>
    <lineage>
        <taxon>Bacteria</taxon>
        <taxon>Pseudomonadati</taxon>
        <taxon>Bacteroidota</taxon>
        <taxon>Cytophagia</taxon>
        <taxon>Cytophagales</taxon>
        <taxon>Reichenbachiellaceae</taxon>
        <taxon>Marinoscillum</taxon>
    </lineage>
</organism>
<evidence type="ECO:0000313" key="1">
    <source>
        <dbReference type="EMBL" id="REE01635.1"/>
    </source>
</evidence>
<dbReference type="InterPro" id="IPR043148">
    <property type="entry name" value="TagF_C"/>
</dbReference>
<protein>
    <submittedName>
        <fullName evidence="1">Surface carbohydrate biosynthesis protein</fullName>
    </submittedName>
</protein>
<dbReference type="OrthoDB" id="5430637at2"/>
<reference evidence="1 2" key="1">
    <citation type="submission" date="2018-07" db="EMBL/GenBank/DDBJ databases">
        <title>Genomic Encyclopedia of Type Strains, Phase IV (KMG-IV): sequencing the most valuable type-strain genomes for metagenomic binning, comparative biology and taxonomic classification.</title>
        <authorList>
            <person name="Goeker M."/>
        </authorList>
    </citation>
    <scope>NUCLEOTIDE SEQUENCE [LARGE SCALE GENOMIC DNA]</scope>
    <source>
        <strain evidence="1 2">DSM 4134</strain>
    </source>
</reference>
<sequence>MKATFLVDNALRETLVNTCIGILLKSVGISYELDNYNFFYSAFGYDFLRRTSEKSDVMMLPSYNVKRTPEQLSRAMRSEARMVATHAEQIINPALYEEKLNTKFKSKYNRHIVAHFVWGSFFSDLLINQSDIAPEKIYITGNPKLQVSTNLNSQNIVDNPQNKTVLIVSDFSLGDMDEKQWSKFKKNYHADYKSAINHDYYVARQELIDWLNDAASKFKDVNFRMRIHPGEDKNAYSLLNQSSNISVVGDSDFTDDLLNANLVFSYSSTSLFEALVMDKQVFNLNLHELPEERKGKYFELFEWINKNEFINIIEKISNGITFKPSNERKELLQKYMYGGNDKSLLRNAIAIKDVLDTRKTNYNLSDQITNIKNVVLSQLKDKLVRSAVLLENKTKTDNYISSFARNRNQADVGNPVRLSNAKIETTLTRALEIISQEEIDIIQKGKYEIRKTEEGIYIDF</sequence>
<gene>
    <name evidence="1" type="ORF">C7460_103152</name>
</gene>
<evidence type="ECO:0000313" key="2">
    <source>
        <dbReference type="Proteomes" id="UP000256779"/>
    </source>
</evidence>
<accession>A0A3D9L820</accession>
<dbReference type="EMBL" id="QREG01000003">
    <property type="protein sequence ID" value="REE01635.1"/>
    <property type="molecule type" value="Genomic_DNA"/>
</dbReference>
<dbReference type="RefSeq" id="WP_115866918.1">
    <property type="nucleotide sequence ID" value="NZ_QREG01000003.1"/>
</dbReference>
<comment type="caution">
    <text evidence="1">The sequence shown here is derived from an EMBL/GenBank/DDBJ whole genome shotgun (WGS) entry which is preliminary data.</text>
</comment>
<dbReference type="AlphaFoldDB" id="A0A3D9L820"/>
<dbReference type="Gene3D" id="3.40.50.12580">
    <property type="match status" value="1"/>
</dbReference>
<proteinExistence type="predicted"/>
<dbReference type="SUPFAM" id="SSF53756">
    <property type="entry name" value="UDP-Glycosyltransferase/glycogen phosphorylase"/>
    <property type="match status" value="1"/>
</dbReference>
<keyword evidence="2" id="KW-1185">Reference proteome</keyword>
<name>A0A3D9L820_MARFU</name>